<feature type="transmembrane region" description="Helical" evidence="1">
    <location>
        <begin position="125"/>
        <end position="148"/>
    </location>
</feature>
<name>A0A0G4HXN1_9ALVE</name>
<dbReference type="EMBL" id="CDMZ01004275">
    <property type="protein sequence ID" value="CEM49256.1"/>
    <property type="molecule type" value="Genomic_DNA"/>
</dbReference>
<keyword evidence="1" id="KW-0472">Membrane</keyword>
<organism evidence="2">
    <name type="scientific">Chromera velia CCMP2878</name>
    <dbReference type="NCBI Taxonomy" id="1169474"/>
    <lineage>
        <taxon>Eukaryota</taxon>
        <taxon>Sar</taxon>
        <taxon>Alveolata</taxon>
        <taxon>Colpodellida</taxon>
        <taxon>Chromeraceae</taxon>
        <taxon>Chromera</taxon>
    </lineage>
</organism>
<feature type="transmembrane region" description="Helical" evidence="1">
    <location>
        <begin position="675"/>
        <end position="706"/>
    </location>
</feature>
<feature type="transmembrane region" description="Helical" evidence="1">
    <location>
        <begin position="38"/>
        <end position="54"/>
    </location>
</feature>
<keyword evidence="1" id="KW-0812">Transmembrane</keyword>
<dbReference type="AlphaFoldDB" id="A0A0G4HXN1"/>
<evidence type="ECO:0000313" key="2">
    <source>
        <dbReference type="EMBL" id="CEM49256.1"/>
    </source>
</evidence>
<accession>A0A0G4HXN1</accession>
<feature type="transmembrane region" description="Helical" evidence="1">
    <location>
        <begin position="59"/>
        <end position="76"/>
    </location>
</feature>
<protein>
    <recommendedName>
        <fullName evidence="3">CN hydrolase domain-containing protein</fullName>
    </recommendedName>
</protein>
<dbReference type="VEuPathDB" id="CryptoDB:Cvel_9296"/>
<gene>
    <name evidence="2" type="ORF">Cvel_9296</name>
</gene>
<proteinExistence type="predicted"/>
<evidence type="ECO:0000256" key="1">
    <source>
        <dbReference type="SAM" id="Phobius"/>
    </source>
</evidence>
<reference evidence="2" key="1">
    <citation type="submission" date="2014-11" db="EMBL/GenBank/DDBJ databases">
        <authorList>
            <person name="Otto D Thomas"/>
            <person name="Naeem Raeece"/>
        </authorList>
    </citation>
    <scope>NUCLEOTIDE SEQUENCE</scope>
</reference>
<evidence type="ECO:0008006" key="3">
    <source>
        <dbReference type="Google" id="ProtNLM"/>
    </source>
</evidence>
<sequence>MFVVDKKNVKLKGCSFLFHVIWVVLIFATSFFGPGLQVDPLCCWLFFPVALLYFRSVSLWTAVPVVYLISALGMWLSNYRSFALGTDVAASVFGALLAASVVTLPLMTVPFLVDRFFFRWRGQCYTLASFLFPSTWTLLWFLLSRILPTASWGMAAWAQSEVEPLRQLAPLIGVFGIEFVMAYSGVAGCELFCLVMSSVGRRASVTGTEMEAVGGGSVRGREGLAERLVGKSEESEEVEGGVGVEGTVTDGEVEDGGRVSVEVDARAGSSSSTRRETEGGECPSVICRFDVFQFGVGMLILLLLGFASRTALEGFFFQKFPCPSSGGPRESPLEDSDCTPDIRMECFVEAPSDLSSLVVLLEKTAEEVRALENVKEGRERSRSLTATADRSQSPLVILLSEEAVVLSSLHEEALFFSLMRRTADQTGAYIGVGYQAPFCGDGENENETEILTRNMFAFFAPHSEVEISREAGTEKTTERFVYQNAESPQNSSHVFKIRSLREEEEERQASVRARRVSRCTLTEDSEMADQIPDLLYQKNYPVPGIEETTVPGKTRPPKKYFEELGWVTPAICFDLDHPQIWTRIPPQNALVLNPSATWGPEGFRRLHGSKQELTVDQYGARILRCSSSGDSLSYGPFREWGRRLTGEALASSTSFFVPGPASPKANVLLAQVGTFYGLLFSVVDLVAVLSGLVILVFLIQIFMSFLQSRRLQ</sequence>
<feature type="transmembrane region" description="Helical" evidence="1">
    <location>
        <begin position="168"/>
        <end position="195"/>
    </location>
</feature>
<feature type="transmembrane region" description="Helical" evidence="1">
    <location>
        <begin position="291"/>
        <end position="312"/>
    </location>
</feature>
<feature type="transmembrane region" description="Helical" evidence="1">
    <location>
        <begin position="88"/>
        <end position="113"/>
    </location>
</feature>
<keyword evidence="1" id="KW-1133">Transmembrane helix</keyword>
<feature type="transmembrane region" description="Helical" evidence="1">
    <location>
        <begin position="12"/>
        <end position="32"/>
    </location>
</feature>